<dbReference type="EMBL" id="LQYS01000111">
    <property type="protein sequence ID" value="KYD07999.1"/>
    <property type="molecule type" value="Genomic_DNA"/>
</dbReference>
<feature type="transmembrane region" description="Helical" evidence="1">
    <location>
        <begin position="59"/>
        <end position="81"/>
    </location>
</feature>
<protein>
    <submittedName>
        <fullName evidence="2">Uncharacterized protein</fullName>
    </submittedName>
</protein>
<evidence type="ECO:0000313" key="3">
    <source>
        <dbReference type="Proteomes" id="UP000075455"/>
    </source>
</evidence>
<reference evidence="2 3" key="1">
    <citation type="submission" date="2016-01" db="EMBL/GenBank/DDBJ databases">
        <title>Draft Genome Sequences of Seven Thermophilic Sporeformers Isolated from Foods.</title>
        <authorList>
            <person name="Berendsen E.M."/>
            <person name="Wells-Bennik M.H."/>
            <person name="Krawcyk A.O."/>
            <person name="De Jong A."/>
            <person name="Holsappel S."/>
            <person name="Eijlander R.T."/>
            <person name="Kuipers O.P."/>
        </authorList>
    </citation>
    <scope>NUCLEOTIDE SEQUENCE [LARGE SCALE GENOMIC DNA]</scope>
    <source>
        <strain evidence="2 3">B4119</strain>
    </source>
</reference>
<organism evidence="2 3">
    <name type="scientific">Saccharococcus caldoxylosilyticus</name>
    <dbReference type="NCBI Taxonomy" id="81408"/>
    <lineage>
        <taxon>Bacteria</taxon>
        <taxon>Bacillati</taxon>
        <taxon>Bacillota</taxon>
        <taxon>Bacilli</taxon>
        <taxon>Bacillales</taxon>
        <taxon>Anoxybacillaceae</taxon>
        <taxon>Saccharococcus</taxon>
    </lineage>
</organism>
<gene>
    <name evidence="2" type="ORF">B4119_4294</name>
</gene>
<keyword evidence="1" id="KW-0812">Transmembrane</keyword>
<proteinExistence type="predicted"/>
<comment type="caution">
    <text evidence="2">The sequence shown here is derived from an EMBL/GenBank/DDBJ whole genome shotgun (WGS) entry which is preliminary data.</text>
</comment>
<feature type="transmembrane region" description="Helical" evidence="1">
    <location>
        <begin position="14"/>
        <end position="39"/>
    </location>
</feature>
<accession>A0A150L7G4</accession>
<dbReference type="AlphaFoldDB" id="A0A150L7G4"/>
<name>A0A150L7G4_9BACL</name>
<dbReference type="PATRIC" id="fig|81408.3.peg.869"/>
<sequence>MDINKERRGIVKKYIVFSLSFISIFVIVQWFSGMLLTMLYTPDPSLWKEAEHFPTKVQFVGPTHFPSLICLLFSFVISFLITKLFQKRFSHSHCD</sequence>
<dbReference type="Proteomes" id="UP000075455">
    <property type="component" value="Unassembled WGS sequence"/>
</dbReference>
<keyword evidence="1" id="KW-1133">Transmembrane helix</keyword>
<evidence type="ECO:0000256" key="1">
    <source>
        <dbReference type="SAM" id="Phobius"/>
    </source>
</evidence>
<evidence type="ECO:0000313" key="2">
    <source>
        <dbReference type="EMBL" id="KYD07999.1"/>
    </source>
</evidence>
<keyword evidence="1" id="KW-0472">Membrane</keyword>